<evidence type="ECO:0000313" key="10">
    <source>
        <dbReference type="Proteomes" id="UP000809789"/>
    </source>
</evidence>
<dbReference type="FunFam" id="3.40.20.10:FF:000042">
    <property type="entry name" value="Actin depolymerizing protein"/>
    <property type="match status" value="1"/>
</dbReference>
<reference evidence="9" key="1">
    <citation type="submission" date="2021-07" db="EMBL/GenBank/DDBJ databases">
        <title>Elsinoe batatas strain:CRI-CJ2 Genome sequencing and assembly.</title>
        <authorList>
            <person name="Huang L."/>
        </authorList>
    </citation>
    <scope>NUCLEOTIDE SEQUENCE</scope>
    <source>
        <strain evidence="9">CRI-CJ2</strain>
    </source>
</reference>
<comment type="subunit">
    <text evidence="7">Interacts with G-actin; ADP-actin form.</text>
</comment>
<dbReference type="CDD" id="cd11284">
    <property type="entry name" value="ADF_Twf-C_like"/>
    <property type="match status" value="1"/>
</dbReference>
<dbReference type="OrthoDB" id="10006997at2759"/>
<sequence>MQSGIKASEDLKSAFNTLVSNPSQSLLLATITSEMLVPLEVLSSSSSSSSPFPSSLSLLAPHLNPTTPLYILAKTSPSTTSSFLAITYVPDTAPVRQKMLFASTRLTLVRELGIERFGESIFATDAEECTPEGWERHLRHKKIENPLTEEERVNEGVKEAEMLESSGTQGREMGGMLAGGGRSSTGAKGLGRGEGVEGAVRGVGEGGGKGGRLVVIRVDVGRETLEVEKVEDGVGVGEVQGYISKTEPRYAFYGYEVDGEVKVVFLYTCPSGSKIKERMVYAASRIGVVKMAESELGVVIAKKLEGSSPEDFGGEAIKAEFVMRQEESKGFARPKRPGRR</sequence>
<evidence type="ECO:0000256" key="5">
    <source>
        <dbReference type="ARBA" id="ARBA00023203"/>
    </source>
</evidence>
<gene>
    <name evidence="9" type="ORF">KVT40_004861</name>
</gene>
<evidence type="ECO:0000256" key="6">
    <source>
        <dbReference type="ARBA" id="ARBA00023212"/>
    </source>
</evidence>
<dbReference type="GO" id="GO:0051016">
    <property type="term" value="P:barbed-end actin filament capping"/>
    <property type="evidence" value="ECO:0007669"/>
    <property type="project" value="TreeGrafter"/>
</dbReference>
<evidence type="ECO:0000256" key="2">
    <source>
        <dbReference type="ARBA" id="ARBA00009557"/>
    </source>
</evidence>
<protein>
    <recommendedName>
        <fullName evidence="8">ADF-H domain-containing protein</fullName>
    </recommendedName>
</protein>
<dbReference type="AlphaFoldDB" id="A0A8K0L379"/>
<evidence type="ECO:0000259" key="8">
    <source>
        <dbReference type="PROSITE" id="PS51263"/>
    </source>
</evidence>
<dbReference type="SUPFAM" id="SSF55753">
    <property type="entry name" value="Actin depolymerizing proteins"/>
    <property type="match status" value="2"/>
</dbReference>
<evidence type="ECO:0000256" key="7">
    <source>
        <dbReference type="ARBA" id="ARBA00038532"/>
    </source>
</evidence>
<accession>A0A8K0L379</accession>
<proteinExistence type="inferred from homology"/>
<feature type="domain" description="ADF-H" evidence="8">
    <location>
        <begin position="187"/>
        <end position="322"/>
    </location>
</feature>
<name>A0A8K0L379_9PEZI</name>
<dbReference type="Gene3D" id="3.40.20.10">
    <property type="entry name" value="Severin"/>
    <property type="match status" value="2"/>
</dbReference>
<dbReference type="CDD" id="cd11285">
    <property type="entry name" value="ADF_Twf-N_like"/>
    <property type="match status" value="1"/>
</dbReference>
<dbReference type="Proteomes" id="UP000809789">
    <property type="component" value="Unassembled WGS sequence"/>
</dbReference>
<dbReference type="PANTHER" id="PTHR13759">
    <property type="entry name" value="TWINFILIN"/>
    <property type="match status" value="1"/>
</dbReference>
<keyword evidence="5" id="KW-0009">Actin-binding</keyword>
<dbReference type="PANTHER" id="PTHR13759:SF1">
    <property type="entry name" value="TWINFILIN"/>
    <property type="match status" value="1"/>
</dbReference>
<dbReference type="Pfam" id="PF00241">
    <property type="entry name" value="Cofilin_ADF"/>
    <property type="match status" value="2"/>
</dbReference>
<dbReference type="GO" id="GO:0003785">
    <property type="term" value="F:actin monomer binding"/>
    <property type="evidence" value="ECO:0007669"/>
    <property type="project" value="TreeGrafter"/>
</dbReference>
<evidence type="ECO:0000256" key="1">
    <source>
        <dbReference type="ARBA" id="ARBA00004245"/>
    </source>
</evidence>
<evidence type="ECO:0000256" key="4">
    <source>
        <dbReference type="ARBA" id="ARBA00022737"/>
    </source>
</evidence>
<keyword evidence="3" id="KW-0963">Cytoplasm</keyword>
<keyword evidence="4" id="KW-0677">Repeat</keyword>
<dbReference type="GO" id="GO:0030042">
    <property type="term" value="P:actin filament depolymerization"/>
    <property type="evidence" value="ECO:0007669"/>
    <property type="project" value="TreeGrafter"/>
</dbReference>
<keyword evidence="10" id="KW-1185">Reference proteome</keyword>
<dbReference type="EMBL" id="JAESVG020000005">
    <property type="protein sequence ID" value="KAG8627378.1"/>
    <property type="molecule type" value="Genomic_DNA"/>
</dbReference>
<dbReference type="GO" id="GO:0051015">
    <property type="term" value="F:actin filament binding"/>
    <property type="evidence" value="ECO:0007669"/>
    <property type="project" value="TreeGrafter"/>
</dbReference>
<organism evidence="9 10">
    <name type="scientific">Elsinoe batatas</name>
    <dbReference type="NCBI Taxonomy" id="2601811"/>
    <lineage>
        <taxon>Eukaryota</taxon>
        <taxon>Fungi</taxon>
        <taxon>Dikarya</taxon>
        <taxon>Ascomycota</taxon>
        <taxon>Pezizomycotina</taxon>
        <taxon>Dothideomycetes</taxon>
        <taxon>Dothideomycetidae</taxon>
        <taxon>Myriangiales</taxon>
        <taxon>Elsinoaceae</taxon>
        <taxon>Elsinoe</taxon>
    </lineage>
</organism>
<dbReference type="InterPro" id="IPR028458">
    <property type="entry name" value="Twinfilin"/>
</dbReference>
<dbReference type="GO" id="GO:0005884">
    <property type="term" value="C:actin filament"/>
    <property type="evidence" value="ECO:0007669"/>
    <property type="project" value="TreeGrafter"/>
</dbReference>
<feature type="domain" description="ADF-H" evidence="8">
    <location>
        <begin position="3"/>
        <end position="139"/>
    </location>
</feature>
<evidence type="ECO:0000256" key="3">
    <source>
        <dbReference type="ARBA" id="ARBA00022490"/>
    </source>
</evidence>
<comment type="subcellular location">
    <subcellularLocation>
        <location evidence="1">Cytoplasm</location>
        <location evidence="1">Cytoskeleton</location>
    </subcellularLocation>
</comment>
<dbReference type="InterPro" id="IPR029006">
    <property type="entry name" value="ADF-H/Gelsolin-like_dom_sf"/>
</dbReference>
<evidence type="ECO:0000313" key="9">
    <source>
        <dbReference type="EMBL" id="KAG8627378.1"/>
    </source>
</evidence>
<dbReference type="PROSITE" id="PS51263">
    <property type="entry name" value="ADF_H"/>
    <property type="match status" value="2"/>
</dbReference>
<comment type="caution">
    <text evidence="9">The sequence shown here is derived from an EMBL/GenBank/DDBJ whole genome shotgun (WGS) entry which is preliminary data.</text>
</comment>
<keyword evidence="6" id="KW-0206">Cytoskeleton</keyword>
<dbReference type="SMART" id="SM00102">
    <property type="entry name" value="ADF"/>
    <property type="match status" value="2"/>
</dbReference>
<dbReference type="InterPro" id="IPR002108">
    <property type="entry name" value="ADF-H"/>
</dbReference>
<dbReference type="GO" id="GO:0005737">
    <property type="term" value="C:cytoplasm"/>
    <property type="evidence" value="ECO:0007669"/>
    <property type="project" value="TreeGrafter"/>
</dbReference>
<comment type="similarity">
    <text evidence="2">Belongs to the actin-binding proteins ADF family. Twinfilin subfamily.</text>
</comment>